<evidence type="ECO:0000313" key="4">
    <source>
        <dbReference type="Proteomes" id="UP000236173"/>
    </source>
</evidence>
<organism evidence="3 4">
    <name type="scientific">Candidatus Fervidibacter japonicus</name>
    <dbReference type="NCBI Taxonomy" id="2035412"/>
    <lineage>
        <taxon>Bacteria</taxon>
        <taxon>Candidatus Fervidibacterota</taxon>
        <taxon>Candidatus Fervidibacter</taxon>
    </lineage>
</organism>
<evidence type="ECO:0000256" key="2">
    <source>
        <dbReference type="ARBA" id="ARBA00023002"/>
    </source>
</evidence>
<dbReference type="Proteomes" id="UP000236173">
    <property type="component" value="Unassembled WGS sequence"/>
</dbReference>
<dbReference type="Gene3D" id="3.40.50.720">
    <property type="entry name" value="NAD(P)-binding Rossmann-like Domain"/>
    <property type="match status" value="1"/>
</dbReference>
<dbReference type="EMBL" id="BEHT01000013">
    <property type="protein sequence ID" value="GBC98628.1"/>
    <property type="molecule type" value="Genomic_DNA"/>
</dbReference>
<keyword evidence="2 3" id="KW-0560">Oxidoreductase</keyword>
<evidence type="ECO:0000256" key="1">
    <source>
        <dbReference type="ARBA" id="ARBA00006484"/>
    </source>
</evidence>
<dbReference type="GO" id="GO:0016020">
    <property type="term" value="C:membrane"/>
    <property type="evidence" value="ECO:0007669"/>
    <property type="project" value="TreeGrafter"/>
</dbReference>
<dbReference type="CDD" id="cd11730">
    <property type="entry name" value="Tthb094_like_SDR_c"/>
    <property type="match status" value="1"/>
</dbReference>
<name>A0A2H5XBR0_9BACT</name>
<dbReference type="GO" id="GO:0004316">
    <property type="term" value="F:3-oxoacyl-[acyl-carrier-protein] reductase (NADPH) activity"/>
    <property type="evidence" value="ECO:0007669"/>
    <property type="project" value="UniProtKB-EC"/>
</dbReference>
<dbReference type="PROSITE" id="PS00061">
    <property type="entry name" value="ADH_SHORT"/>
    <property type="match status" value="1"/>
</dbReference>
<sequence length="215" mass="23246">MHVRTLIIGATGSIGTALAHQLAARGQPLCLSGRNIEKLTALAKMLNAVAVPADLADESQVAALLAQAGELDLLIYAAGCVERVNLRQMTLQDWQRVIDANLTGAFLVLKHARFRRNARAVFIGVYPELLRVKGLSAYAVSKAGLEALLNNARREMRVEGVHLILVRMPEVATDLWSVLGGAPKRALCPDDAAQKLLDAVFTEPCPEVVEIARPR</sequence>
<proteinExistence type="inferred from homology"/>
<comment type="similarity">
    <text evidence="1">Belongs to the short-chain dehydrogenases/reductases (SDR) family.</text>
</comment>
<dbReference type="Pfam" id="PF00106">
    <property type="entry name" value="adh_short"/>
    <property type="match status" value="1"/>
</dbReference>
<protein>
    <submittedName>
        <fullName evidence="3">3-oxoacyl-[acyl-carrier-protein] reductase FabG</fullName>
        <ecNumber evidence="3">1.1.1.100</ecNumber>
    </submittedName>
</protein>
<evidence type="ECO:0000313" key="3">
    <source>
        <dbReference type="EMBL" id="GBC98628.1"/>
    </source>
</evidence>
<dbReference type="InterPro" id="IPR002347">
    <property type="entry name" value="SDR_fam"/>
</dbReference>
<dbReference type="PANTHER" id="PTHR44196:SF1">
    <property type="entry name" value="DEHYDROGENASE_REDUCTASE SDR FAMILY MEMBER 7B"/>
    <property type="match status" value="1"/>
</dbReference>
<dbReference type="AlphaFoldDB" id="A0A2H5XBR0"/>
<dbReference type="PRINTS" id="PR00081">
    <property type="entry name" value="GDHRDH"/>
</dbReference>
<dbReference type="InterPro" id="IPR020904">
    <property type="entry name" value="Sc_DH/Rdtase_CS"/>
</dbReference>
<dbReference type="InterPro" id="IPR036291">
    <property type="entry name" value="NAD(P)-bd_dom_sf"/>
</dbReference>
<reference evidence="4" key="1">
    <citation type="submission" date="2017-09" db="EMBL/GenBank/DDBJ databases">
        <title>Metaegenomics of thermophilic ammonia-oxidizing enrichment culture.</title>
        <authorList>
            <person name="Kato S."/>
            <person name="Suzuki K."/>
        </authorList>
    </citation>
    <scope>NUCLEOTIDE SEQUENCE [LARGE SCALE GENOMIC DNA]</scope>
</reference>
<dbReference type="EC" id="1.1.1.100" evidence="3"/>
<dbReference type="SUPFAM" id="SSF51735">
    <property type="entry name" value="NAD(P)-binding Rossmann-fold domains"/>
    <property type="match status" value="1"/>
</dbReference>
<gene>
    <name evidence="3" type="primary">fabG_3</name>
    <name evidence="3" type="ORF">HRbin17_01142</name>
</gene>
<comment type="caution">
    <text evidence="3">The sequence shown here is derived from an EMBL/GenBank/DDBJ whole genome shotgun (WGS) entry which is preliminary data.</text>
</comment>
<accession>A0A2H5XBR0</accession>
<dbReference type="PANTHER" id="PTHR44196">
    <property type="entry name" value="DEHYDROGENASE/REDUCTASE SDR FAMILY MEMBER 7B"/>
    <property type="match status" value="1"/>
</dbReference>